<dbReference type="Proteomes" id="UP000346198">
    <property type="component" value="Unassembled WGS sequence"/>
</dbReference>
<protein>
    <submittedName>
        <fullName evidence="1">Iota-carrageenase</fullName>
    </submittedName>
</protein>
<evidence type="ECO:0000313" key="2">
    <source>
        <dbReference type="Proteomes" id="UP000346198"/>
    </source>
</evidence>
<name>A0A6C2UD72_9BACT</name>
<dbReference type="InterPro" id="IPR011050">
    <property type="entry name" value="Pectin_lyase_fold/virulence"/>
</dbReference>
<gene>
    <name evidence="1" type="primary">cgiA_1</name>
    <name evidence="1" type="ORF">SCARR_00126</name>
</gene>
<dbReference type="Gene3D" id="2.160.20.10">
    <property type="entry name" value="Single-stranded right-handed beta-helix, Pectin lyase-like"/>
    <property type="match status" value="1"/>
</dbReference>
<organism evidence="1 2">
    <name type="scientific">Pontiella sulfatireligans</name>
    <dbReference type="NCBI Taxonomy" id="2750658"/>
    <lineage>
        <taxon>Bacteria</taxon>
        <taxon>Pseudomonadati</taxon>
        <taxon>Kiritimatiellota</taxon>
        <taxon>Kiritimatiellia</taxon>
        <taxon>Kiritimatiellales</taxon>
        <taxon>Pontiellaceae</taxon>
        <taxon>Pontiella</taxon>
    </lineage>
</organism>
<reference evidence="1 2" key="1">
    <citation type="submission" date="2019-04" db="EMBL/GenBank/DDBJ databases">
        <authorList>
            <person name="Van Vliet M D."/>
        </authorList>
    </citation>
    <scope>NUCLEOTIDE SEQUENCE [LARGE SCALE GENOMIC DNA]</scope>
    <source>
        <strain evidence="1 2">F21</strain>
    </source>
</reference>
<dbReference type="EMBL" id="CAAHFH010000001">
    <property type="protein sequence ID" value="VGO18075.1"/>
    <property type="molecule type" value="Genomic_DNA"/>
</dbReference>
<proteinExistence type="predicted"/>
<dbReference type="InterPro" id="IPR012334">
    <property type="entry name" value="Pectin_lyas_fold"/>
</dbReference>
<evidence type="ECO:0000313" key="1">
    <source>
        <dbReference type="EMBL" id="VGO18075.1"/>
    </source>
</evidence>
<sequence length="432" mass="46810">MKQTIMILALCTMAASVRADYKETMDSNGLTQNLQADYGFVDDNAGSDQSAKLQQAIDQVAEQGGGRLILPKGVYSFSGINLKSGVHLLIEKDTVIKPWWPDGSKIAVFAMDGSSGTEAGYVENVSIRGLGGKFIVDYSERGARKGEGSRVVNCRGVKNFQISDVYVKDSFTTYCAFVFTPVKDKATRGKGVYGPTDGLVKNLKNTDSSAGYGLVQMHGGDTIHFENLEAYGGGVTFRLETGSGGEHGGIHHITAKNIYCENGMSAMVMGPHSAQNGVVKVDGVTAKSCMYAAMMGPGYVETKYQGNDKFKPGIFGKGSTVENVHAIFGTDAAISLKEIVYVPKKYHKDLRIDKNDPKQKRIRGASIGAVRDATEGSWNPIIKNVTSEGFEYNKGVMKTSKKDRVNWKQVLKGLPIADELEQALKKVPKKKK</sequence>
<dbReference type="RefSeq" id="WP_136059603.1">
    <property type="nucleotide sequence ID" value="NZ_CAAHFH010000001.1"/>
</dbReference>
<dbReference type="SUPFAM" id="SSF51126">
    <property type="entry name" value="Pectin lyase-like"/>
    <property type="match status" value="1"/>
</dbReference>
<accession>A0A6C2UD72</accession>
<keyword evidence="2" id="KW-1185">Reference proteome</keyword>
<dbReference type="AlphaFoldDB" id="A0A6C2UD72"/>